<dbReference type="GO" id="GO:0005829">
    <property type="term" value="C:cytosol"/>
    <property type="evidence" value="ECO:0007669"/>
    <property type="project" value="TreeGrafter"/>
</dbReference>
<dbReference type="Proteomes" id="UP001187343">
    <property type="component" value="Unassembled WGS sequence"/>
</dbReference>
<feature type="compositionally biased region" description="Low complexity" evidence="2">
    <location>
        <begin position="71"/>
        <end position="83"/>
    </location>
</feature>
<dbReference type="InterPro" id="IPR009097">
    <property type="entry name" value="Cyclic_Pdiesterase"/>
</dbReference>
<evidence type="ECO:0000313" key="5">
    <source>
        <dbReference type="EMBL" id="KAK2883429.1"/>
    </source>
</evidence>
<comment type="caution">
    <text evidence="5">The sequence shown here is derived from an EMBL/GenBank/DDBJ whole genome shotgun (WGS) entry which is preliminary data.</text>
</comment>
<dbReference type="PANTHER" id="PTHR15934:SF6">
    <property type="entry name" value="A-KINASE ANCHOR PROTEIN 7 ISOFORM GAMMA"/>
    <property type="match status" value="1"/>
</dbReference>
<dbReference type="Pfam" id="PF10469">
    <property type="entry name" value="AKAP7_NLS"/>
    <property type="match status" value="1"/>
</dbReference>
<dbReference type="GO" id="GO:0010738">
    <property type="term" value="P:regulation of protein kinase A signaling"/>
    <property type="evidence" value="ECO:0007669"/>
    <property type="project" value="TreeGrafter"/>
</dbReference>
<dbReference type="InterPro" id="IPR019510">
    <property type="entry name" value="AKAP7-like_phosphoesterase"/>
</dbReference>
<sequence length="435" mass="48845">MISRHFLFARALTRLARVFNADIHSEVIKSCQVKLCIRSQSYETQRLSCLSVQHAIGHSHIMEEINNNSVSTQQQNTTQQKNTTKVKKVKKPKKEPKKASGKKKKQKEAECACNLMAELPFANAEVWKELGFCSADSSVKKRKRGDGSRVESEEDGDKKKKKKETTRPNYFVSVPITNPEIKQAVQDVQKLVLEKDSRLSRALIPVDTLHITLLVTHLSTQEQIDLAVSTLSELETPLNALLKGQRLILPFCGIGHFKQEVAFVQITEGEHLTTLTLIAESVRKAFEERGIASGDDKAFKPHLTFLKLSRAPRLRKQGVKKLDPTLFSESEGRVFGDECVLRLDLCSMLKKKSADGYYHREKSVSFNLLQSRQRAAPTSVKKGPVPDDEELVSLSKRLVEDAVLRAVQQYMEETQQNGTAPKDEGPLAGKLKTSK</sequence>
<dbReference type="EMBL" id="JAUYZG010000017">
    <property type="protein sequence ID" value="KAK2883429.1"/>
    <property type="molecule type" value="Genomic_DNA"/>
</dbReference>
<evidence type="ECO:0000259" key="3">
    <source>
        <dbReference type="Pfam" id="PF10469"/>
    </source>
</evidence>
<keyword evidence="6" id="KW-1185">Reference proteome</keyword>
<dbReference type="InterPro" id="IPR052641">
    <property type="entry name" value="AKAP7_isoform_gamma"/>
</dbReference>
<dbReference type="PANTHER" id="PTHR15934">
    <property type="entry name" value="RNA 2',3'-CYCLIC PHOSPHODIESTERASE"/>
    <property type="match status" value="1"/>
</dbReference>
<reference evidence="5" key="1">
    <citation type="submission" date="2023-08" db="EMBL/GenBank/DDBJ databases">
        <title>Chromosome-level Genome Assembly of mud carp (Cirrhinus molitorella).</title>
        <authorList>
            <person name="Liu H."/>
        </authorList>
    </citation>
    <scope>NUCLEOTIDE SEQUENCE</scope>
    <source>
        <strain evidence="5">Prfri</strain>
        <tissue evidence="5">Muscle</tissue>
    </source>
</reference>
<organism evidence="5 6">
    <name type="scientific">Cirrhinus molitorella</name>
    <name type="common">mud carp</name>
    <dbReference type="NCBI Taxonomy" id="172907"/>
    <lineage>
        <taxon>Eukaryota</taxon>
        <taxon>Metazoa</taxon>
        <taxon>Chordata</taxon>
        <taxon>Craniata</taxon>
        <taxon>Vertebrata</taxon>
        <taxon>Euteleostomi</taxon>
        <taxon>Actinopterygii</taxon>
        <taxon>Neopterygii</taxon>
        <taxon>Teleostei</taxon>
        <taxon>Ostariophysi</taxon>
        <taxon>Cypriniformes</taxon>
        <taxon>Cyprinidae</taxon>
        <taxon>Labeoninae</taxon>
        <taxon>Labeonini</taxon>
        <taxon>Cirrhinus</taxon>
    </lineage>
</organism>
<comment type="subunit">
    <text evidence="1">Binds cAMP-dependent protein kinase (PKA). Interacts with PRKCA; only the cytoplasmic form is capable of interacting with PRKCA.</text>
</comment>
<dbReference type="Pfam" id="PF10470">
    <property type="entry name" value="AKAP7_RIRII_bdg"/>
    <property type="match status" value="1"/>
</dbReference>
<dbReference type="InterPro" id="IPR019511">
    <property type="entry name" value="AKAP7_RI-RII-bd_dom"/>
</dbReference>
<evidence type="ECO:0008006" key="7">
    <source>
        <dbReference type="Google" id="ProtNLM"/>
    </source>
</evidence>
<protein>
    <recommendedName>
        <fullName evidence="7">A-kinase anchoring protein 7</fullName>
    </recommendedName>
</protein>
<evidence type="ECO:0000256" key="1">
    <source>
        <dbReference type="ARBA" id="ARBA00038702"/>
    </source>
</evidence>
<evidence type="ECO:0000313" key="6">
    <source>
        <dbReference type="Proteomes" id="UP001187343"/>
    </source>
</evidence>
<dbReference type="Gene3D" id="3.90.1140.10">
    <property type="entry name" value="Cyclic phosphodiesterase"/>
    <property type="match status" value="1"/>
</dbReference>
<feature type="region of interest" description="Disordered" evidence="2">
    <location>
        <begin position="411"/>
        <end position="435"/>
    </location>
</feature>
<name>A0AA88PFM3_9TELE</name>
<dbReference type="SUPFAM" id="SSF55144">
    <property type="entry name" value="LigT-like"/>
    <property type="match status" value="1"/>
</dbReference>
<proteinExistence type="predicted"/>
<feature type="region of interest" description="Disordered" evidence="2">
    <location>
        <begin position="138"/>
        <end position="166"/>
    </location>
</feature>
<evidence type="ECO:0000256" key="2">
    <source>
        <dbReference type="SAM" id="MobiDB-lite"/>
    </source>
</evidence>
<gene>
    <name evidence="5" type="ORF">Q8A67_017066</name>
</gene>
<feature type="compositionally biased region" description="Basic residues" evidence="2">
    <location>
        <begin position="84"/>
        <end position="105"/>
    </location>
</feature>
<accession>A0AA88PFM3</accession>
<evidence type="ECO:0000259" key="4">
    <source>
        <dbReference type="Pfam" id="PF10470"/>
    </source>
</evidence>
<feature type="domain" description="A-kinase anchor protein 7-like phosphoesterase" evidence="3">
    <location>
        <begin position="168"/>
        <end position="366"/>
    </location>
</feature>
<feature type="domain" description="A-kinase anchor protein 7 RI-RII subunit-binding" evidence="4">
    <location>
        <begin position="386"/>
        <end position="422"/>
    </location>
</feature>
<dbReference type="GO" id="GO:0034237">
    <property type="term" value="F:protein kinase A regulatory subunit binding"/>
    <property type="evidence" value="ECO:0007669"/>
    <property type="project" value="TreeGrafter"/>
</dbReference>
<dbReference type="AlphaFoldDB" id="A0AA88PFM3"/>
<feature type="region of interest" description="Disordered" evidence="2">
    <location>
        <begin position="70"/>
        <end position="105"/>
    </location>
</feature>